<evidence type="ECO:0000313" key="2">
    <source>
        <dbReference type="EMBL" id="RNA42904.1"/>
    </source>
</evidence>
<name>A0A3M7T4E2_BRAPC</name>
<proteinExistence type="predicted"/>
<reference evidence="2 3" key="1">
    <citation type="journal article" date="2018" name="Sci. Rep.">
        <title>Genomic signatures of local adaptation to the degree of environmental predictability in rotifers.</title>
        <authorList>
            <person name="Franch-Gras L."/>
            <person name="Hahn C."/>
            <person name="Garcia-Roger E.M."/>
            <person name="Carmona M.J."/>
            <person name="Serra M."/>
            <person name="Gomez A."/>
        </authorList>
    </citation>
    <scope>NUCLEOTIDE SEQUENCE [LARGE SCALE GENOMIC DNA]</scope>
    <source>
        <strain evidence="2">HYR1</strain>
    </source>
</reference>
<organism evidence="2 3">
    <name type="scientific">Brachionus plicatilis</name>
    <name type="common">Marine rotifer</name>
    <name type="synonym">Brachionus muelleri</name>
    <dbReference type="NCBI Taxonomy" id="10195"/>
    <lineage>
        <taxon>Eukaryota</taxon>
        <taxon>Metazoa</taxon>
        <taxon>Spiralia</taxon>
        <taxon>Gnathifera</taxon>
        <taxon>Rotifera</taxon>
        <taxon>Eurotatoria</taxon>
        <taxon>Monogononta</taxon>
        <taxon>Pseudotrocha</taxon>
        <taxon>Ploima</taxon>
        <taxon>Brachionidae</taxon>
        <taxon>Brachionus</taxon>
    </lineage>
</organism>
<evidence type="ECO:0000256" key="1">
    <source>
        <dbReference type="SAM" id="MobiDB-lite"/>
    </source>
</evidence>
<dbReference type="EMBL" id="REGN01000302">
    <property type="protein sequence ID" value="RNA42904.1"/>
    <property type="molecule type" value="Genomic_DNA"/>
</dbReference>
<sequence>MQRIQNIIPRLYKKNESVPQPEPELESEPETEEDDEFSDVPINRPSTEIEYLGEIIEEINENGKRSV</sequence>
<dbReference type="Proteomes" id="UP000276133">
    <property type="component" value="Unassembled WGS sequence"/>
</dbReference>
<evidence type="ECO:0000313" key="3">
    <source>
        <dbReference type="Proteomes" id="UP000276133"/>
    </source>
</evidence>
<gene>
    <name evidence="2" type="ORF">BpHYR1_002952</name>
</gene>
<comment type="caution">
    <text evidence="2">The sequence shown here is derived from an EMBL/GenBank/DDBJ whole genome shotgun (WGS) entry which is preliminary data.</text>
</comment>
<dbReference type="AlphaFoldDB" id="A0A3M7T4E2"/>
<protein>
    <submittedName>
        <fullName evidence="2">Uncharacterized protein</fullName>
    </submittedName>
</protein>
<keyword evidence="3" id="KW-1185">Reference proteome</keyword>
<feature type="compositionally biased region" description="Acidic residues" evidence="1">
    <location>
        <begin position="23"/>
        <end position="38"/>
    </location>
</feature>
<accession>A0A3M7T4E2</accession>
<feature type="region of interest" description="Disordered" evidence="1">
    <location>
        <begin position="1"/>
        <end position="46"/>
    </location>
</feature>